<evidence type="ECO:0000256" key="1">
    <source>
        <dbReference type="SAM" id="MobiDB-lite"/>
    </source>
</evidence>
<protein>
    <submittedName>
        <fullName evidence="3">Bromodomain-containing protein 4-like isoform X1</fullName>
    </submittedName>
</protein>
<feature type="compositionally biased region" description="Basic residues" evidence="1">
    <location>
        <begin position="452"/>
        <end position="473"/>
    </location>
</feature>
<feature type="compositionally biased region" description="Pro residues" evidence="1">
    <location>
        <begin position="536"/>
        <end position="556"/>
    </location>
</feature>
<feature type="compositionally biased region" description="Basic and acidic residues" evidence="1">
    <location>
        <begin position="295"/>
        <end position="333"/>
    </location>
</feature>
<feature type="compositionally biased region" description="Pro residues" evidence="1">
    <location>
        <begin position="606"/>
        <end position="628"/>
    </location>
</feature>
<dbReference type="Proteomes" id="UP000515204">
    <property type="component" value="Unplaced"/>
</dbReference>
<accession>A0A6P3XJL7</accession>
<feature type="compositionally biased region" description="Low complexity" evidence="1">
    <location>
        <begin position="492"/>
        <end position="506"/>
    </location>
</feature>
<dbReference type="AlphaFoldDB" id="A0A6P3XJL7"/>
<proteinExistence type="predicted"/>
<name>A0A6P3XJL7_DINQU</name>
<feature type="region of interest" description="Disordered" evidence="1">
    <location>
        <begin position="601"/>
        <end position="628"/>
    </location>
</feature>
<feature type="compositionally biased region" description="Basic and acidic residues" evidence="1">
    <location>
        <begin position="949"/>
        <end position="980"/>
    </location>
</feature>
<dbReference type="GeneID" id="106746291"/>
<feature type="compositionally biased region" description="Basic and acidic residues" evidence="1">
    <location>
        <begin position="162"/>
        <end position="185"/>
    </location>
</feature>
<dbReference type="OrthoDB" id="7690017at2759"/>
<feature type="region of interest" description="Disordered" evidence="1">
    <location>
        <begin position="892"/>
        <end position="1046"/>
    </location>
</feature>
<feature type="compositionally biased region" description="Low complexity" evidence="1">
    <location>
        <begin position="893"/>
        <end position="906"/>
    </location>
</feature>
<feature type="compositionally biased region" description="Basic and acidic residues" evidence="1">
    <location>
        <begin position="197"/>
        <end position="274"/>
    </location>
</feature>
<feature type="compositionally biased region" description="Basic and acidic residues" evidence="1">
    <location>
        <begin position="909"/>
        <end position="943"/>
    </location>
</feature>
<evidence type="ECO:0000313" key="2">
    <source>
        <dbReference type="Proteomes" id="UP000515204"/>
    </source>
</evidence>
<feature type="region of interest" description="Disordered" evidence="1">
    <location>
        <begin position="162"/>
        <end position="563"/>
    </location>
</feature>
<feature type="compositionally biased region" description="Basic residues" evidence="1">
    <location>
        <begin position="1015"/>
        <end position="1046"/>
    </location>
</feature>
<sequence length="1046" mass="121122">MRDCNDCYGLMFFASMVKIHRRRVLSTIDKFQNDASQISMKTICVQRRFYFVHPSEIVVETVLSITPNYCGNCKLVNKMGDENNTEEQAKSQRNKETESTCKIYVKPPHEIMKPPPSLKSTNDDVLRAILKEMPDEELQEFLNEEEFMEGLDVVDAWEGDEDKNREAEHLPADSMEQQEKPESRKRLVARAVNDGESNYRERHQRPAREHKGSKDTKEREKPKKEKEEKKREDSQRRDPAKSTKDIERDKIRTKRDTESKLLAEKEKAIKHLLDSDNVVPPGTEVEAIQSIAERQNLERAQQRERRSRERRRSVDRYERRASPPRRKSPDRINRSSPHRRISPERRRSPFGRMSAERHRSPLGYSPGGKRRNSPRYVSDRRSPSLSSPERRRSPRRLSWERRSSADRRWSTERHRRRDMHERSRRSRSRDRRSRSTEHPRRRSSRSPMNRRYSPRRRSRTRSRSPEKRPRKRSPFINELARQLRDESLKPPSGGNANSNSAGGYSATPMLNVPYQSDTADTGRQVLGGPVYMHQPGPRPPLQPPPQPPPPPPPPPQSSSVMPGFINFEMPVVPMTFEMPITPQTLPPADYSSGPVMYNQSNAVSVPAPPPPPGVHPPLHPASASPPEPVPAPMDHGQLPYNPSLMSSAQQPIHQFENKPSIAALAAAASLQSYEQKSSYNNAPYHHQLHDQRLKTPEPPVISKSKQFEKTSLSSLLEASVSAKAANPSNIPVLYPGFNPEIMRNCEQALCQLPYEDPRLMMKGRFFYVRDEEETKYETEDHGSNSILLQKSKTAIYWDNQENPEQLMPAACVKPTTNTHQKICQTDRVVTETKGVQVSVVMVDSGSQVYPHDIQQANREERRPIMDRLDWGMRETYDYAASKFREDDLRVHLSNSSQRRSWNRQVSPSRRSETIDHEHRSDPVDHGSRNVRMDSPFKNRDNYQGHRVRDHYGRYSPEYHGRSMERDDYHERRSEHSRGESPMELEDSDENHRVDDDDDDLVTGYAFQREPEWHGRGRAMRGKGHIYRGKHSGGRPYRSRGGYRGKF</sequence>
<dbReference type="RefSeq" id="XP_014478203.1">
    <property type="nucleotide sequence ID" value="XM_014622717.1"/>
</dbReference>
<feature type="compositionally biased region" description="Basic residues" evidence="1">
    <location>
        <begin position="413"/>
        <end position="432"/>
    </location>
</feature>
<gene>
    <name evidence="3" type="primary">LOC106746291</name>
</gene>
<dbReference type="KEGG" id="dqu:106746291"/>
<evidence type="ECO:0000313" key="3">
    <source>
        <dbReference type="RefSeq" id="XP_014478203.1"/>
    </source>
</evidence>
<feature type="compositionally biased region" description="Basic and acidic residues" evidence="1">
    <location>
        <begin position="397"/>
        <end position="412"/>
    </location>
</feature>
<reference evidence="3" key="1">
    <citation type="submission" date="2025-08" db="UniProtKB">
        <authorList>
            <consortium name="RefSeq"/>
        </authorList>
    </citation>
    <scope>IDENTIFICATION</scope>
</reference>
<organism evidence="2 3">
    <name type="scientific">Dinoponera quadriceps</name>
    <name type="common">South American ant</name>
    <dbReference type="NCBI Taxonomy" id="609295"/>
    <lineage>
        <taxon>Eukaryota</taxon>
        <taxon>Metazoa</taxon>
        <taxon>Ecdysozoa</taxon>
        <taxon>Arthropoda</taxon>
        <taxon>Hexapoda</taxon>
        <taxon>Insecta</taxon>
        <taxon>Pterygota</taxon>
        <taxon>Neoptera</taxon>
        <taxon>Endopterygota</taxon>
        <taxon>Hymenoptera</taxon>
        <taxon>Apocrita</taxon>
        <taxon>Aculeata</taxon>
        <taxon>Formicoidea</taxon>
        <taxon>Formicidae</taxon>
        <taxon>Ponerinae</taxon>
        <taxon>Ponerini</taxon>
        <taxon>Dinoponera</taxon>
    </lineage>
</organism>
<keyword evidence="2" id="KW-1185">Reference proteome</keyword>